<evidence type="ECO:0000313" key="1">
    <source>
        <dbReference type="EnsemblMetazoa" id="ASTEI10945-PA"/>
    </source>
</evidence>
<organism evidence="1 2">
    <name type="scientific">Anopheles stephensi</name>
    <name type="common">Indo-Pakistan malaria mosquito</name>
    <dbReference type="NCBI Taxonomy" id="30069"/>
    <lineage>
        <taxon>Eukaryota</taxon>
        <taxon>Metazoa</taxon>
        <taxon>Ecdysozoa</taxon>
        <taxon>Arthropoda</taxon>
        <taxon>Hexapoda</taxon>
        <taxon>Insecta</taxon>
        <taxon>Pterygota</taxon>
        <taxon>Neoptera</taxon>
        <taxon>Endopterygota</taxon>
        <taxon>Diptera</taxon>
        <taxon>Nematocera</taxon>
        <taxon>Culicoidea</taxon>
        <taxon>Culicidae</taxon>
        <taxon>Anophelinae</taxon>
        <taxon>Anopheles</taxon>
    </lineage>
</organism>
<reference evidence="2" key="1">
    <citation type="journal article" date="2014" name="Genome Biol.">
        <title>Genome analysis of a major urban malaria vector mosquito, Anopheles stephensi.</title>
        <authorList>
            <person name="Jiang X."/>
            <person name="Peery A."/>
            <person name="Hall A.B."/>
            <person name="Sharma A."/>
            <person name="Chen X.G."/>
            <person name="Waterhouse R.M."/>
            <person name="Komissarov A."/>
            <person name="Riehle M.M."/>
            <person name="Shouche Y."/>
            <person name="Sharakhova M.V."/>
            <person name="Lawson D."/>
            <person name="Pakpour N."/>
            <person name="Arensburger P."/>
            <person name="Davidson V.L."/>
            <person name="Eiglmeier K."/>
            <person name="Emrich S."/>
            <person name="George P."/>
            <person name="Kennedy R.C."/>
            <person name="Mane S.P."/>
            <person name="Maslen G."/>
            <person name="Oringanje C."/>
            <person name="Qi Y."/>
            <person name="Settlage R."/>
            <person name="Tojo M."/>
            <person name="Tubio J.M."/>
            <person name="Unger M.F."/>
            <person name="Wang B."/>
            <person name="Vernick K.D."/>
            <person name="Ribeiro J.M."/>
            <person name="James A.A."/>
            <person name="Michel K."/>
            <person name="Riehle M.A."/>
            <person name="Luckhart S."/>
            <person name="Sharakhov I.V."/>
            <person name="Tu Z."/>
        </authorList>
    </citation>
    <scope>NUCLEOTIDE SEQUENCE [LARGE SCALE GENOMIC DNA]</scope>
    <source>
        <strain evidence="2">Indian</strain>
    </source>
</reference>
<protein>
    <recommendedName>
        <fullName evidence="3">Retrotransposon gag domain-containing protein</fullName>
    </recommendedName>
</protein>
<reference evidence="1" key="2">
    <citation type="submission" date="2020-05" db="UniProtKB">
        <authorList>
            <consortium name="EnsemblMetazoa"/>
        </authorList>
    </citation>
    <scope>IDENTIFICATION</scope>
    <source>
        <strain evidence="1">Indian</strain>
    </source>
</reference>
<dbReference type="Proteomes" id="UP000076408">
    <property type="component" value="Unassembled WGS sequence"/>
</dbReference>
<dbReference type="AlphaFoldDB" id="A0A182YR59"/>
<keyword evidence="2" id="KW-1185">Reference proteome</keyword>
<sequence>MKLQYLLSSLKGDAALQFEHVPLDDKSYAPTWQALLNRYDDDKLLKREYFKALVQLEPMNAATAVELTRIVNETRRLVQGMERLEEPTKHWNTPLTILVMYKLEKNTLMAWEQFSAEQSNDSYDKLLEFCEKRIRILNSTALHQTNVIETRAATRSTYQRGRFTSQEQQMAKGRDSIRRYIEAPT</sequence>
<evidence type="ECO:0000313" key="2">
    <source>
        <dbReference type="Proteomes" id="UP000076408"/>
    </source>
</evidence>
<accession>A0A182YR59</accession>
<dbReference type="STRING" id="30069.A0A182YR59"/>
<evidence type="ECO:0008006" key="3">
    <source>
        <dbReference type="Google" id="ProtNLM"/>
    </source>
</evidence>
<dbReference type="Pfam" id="PF03564">
    <property type="entry name" value="DUF1759"/>
    <property type="match status" value="1"/>
</dbReference>
<name>A0A182YR59_ANOST</name>
<proteinExistence type="predicted"/>
<dbReference type="VEuPathDB" id="VectorBase:ASTEI20_032948"/>
<dbReference type="EnsemblMetazoa" id="ASTEI10945-RA">
    <property type="protein sequence ID" value="ASTEI10945-PA"/>
    <property type="gene ID" value="ASTEI10945"/>
</dbReference>
<dbReference type="InterPro" id="IPR005312">
    <property type="entry name" value="DUF1759"/>
</dbReference>
<dbReference type="VEuPathDB" id="VectorBase:ASTEI10945"/>